<dbReference type="EMBL" id="CM042886">
    <property type="protein sequence ID" value="KAI4340603.1"/>
    <property type="molecule type" value="Genomic_DNA"/>
</dbReference>
<keyword evidence="2" id="KW-1185">Reference proteome</keyword>
<evidence type="ECO:0000313" key="1">
    <source>
        <dbReference type="EMBL" id="KAI4340603.1"/>
    </source>
</evidence>
<evidence type="ECO:0000313" key="2">
    <source>
        <dbReference type="Proteomes" id="UP001057402"/>
    </source>
</evidence>
<organism evidence="1 2">
    <name type="scientific">Melastoma candidum</name>
    <dbReference type="NCBI Taxonomy" id="119954"/>
    <lineage>
        <taxon>Eukaryota</taxon>
        <taxon>Viridiplantae</taxon>
        <taxon>Streptophyta</taxon>
        <taxon>Embryophyta</taxon>
        <taxon>Tracheophyta</taxon>
        <taxon>Spermatophyta</taxon>
        <taxon>Magnoliopsida</taxon>
        <taxon>eudicotyledons</taxon>
        <taxon>Gunneridae</taxon>
        <taxon>Pentapetalae</taxon>
        <taxon>rosids</taxon>
        <taxon>malvids</taxon>
        <taxon>Myrtales</taxon>
        <taxon>Melastomataceae</taxon>
        <taxon>Melastomatoideae</taxon>
        <taxon>Melastomateae</taxon>
        <taxon>Melastoma</taxon>
    </lineage>
</organism>
<comment type="caution">
    <text evidence="1">The sequence shown here is derived from an EMBL/GenBank/DDBJ whole genome shotgun (WGS) entry which is preliminary data.</text>
</comment>
<proteinExistence type="predicted"/>
<sequence length="71" mass="7472">MISGHIGDPQKCLVFRICRAMNGSCINLFSYERNTIGKESEPDGGGASCGVGTSRQVVGSEISSFAPLSFT</sequence>
<protein>
    <submittedName>
        <fullName evidence="1">Uncharacterized protein</fullName>
    </submittedName>
</protein>
<gene>
    <name evidence="1" type="ORF">MLD38_025422</name>
</gene>
<dbReference type="Proteomes" id="UP001057402">
    <property type="component" value="Chromosome 7"/>
</dbReference>
<name>A0ACB9NV11_9MYRT</name>
<accession>A0ACB9NV11</accession>
<reference evidence="2" key="1">
    <citation type="journal article" date="2023" name="Front. Plant Sci.">
        <title>Chromosomal-level genome assembly of Melastoma candidum provides insights into trichome evolution.</title>
        <authorList>
            <person name="Zhong Y."/>
            <person name="Wu W."/>
            <person name="Sun C."/>
            <person name="Zou P."/>
            <person name="Liu Y."/>
            <person name="Dai S."/>
            <person name="Zhou R."/>
        </authorList>
    </citation>
    <scope>NUCLEOTIDE SEQUENCE [LARGE SCALE GENOMIC DNA]</scope>
</reference>